<protein>
    <submittedName>
        <fullName evidence="1">Uncharacterized protein</fullName>
    </submittedName>
</protein>
<proteinExistence type="predicted"/>
<accession>A0A0C2TF06</accession>
<reference evidence="1 2" key="1">
    <citation type="submission" date="2014-04" db="EMBL/GenBank/DDBJ databases">
        <title>Evolutionary Origins and Diversification of the Mycorrhizal Mutualists.</title>
        <authorList>
            <consortium name="DOE Joint Genome Institute"/>
            <consortium name="Mycorrhizal Genomics Consortium"/>
            <person name="Kohler A."/>
            <person name="Kuo A."/>
            <person name="Nagy L.G."/>
            <person name="Floudas D."/>
            <person name="Copeland A."/>
            <person name="Barry K.W."/>
            <person name="Cichocki N."/>
            <person name="Veneault-Fourrey C."/>
            <person name="LaButti K."/>
            <person name="Lindquist E.A."/>
            <person name="Lipzen A."/>
            <person name="Lundell T."/>
            <person name="Morin E."/>
            <person name="Murat C."/>
            <person name="Riley R."/>
            <person name="Ohm R."/>
            <person name="Sun H."/>
            <person name="Tunlid A."/>
            <person name="Henrissat B."/>
            <person name="Grigoriev I.V."/>
            <person name="Hibbett D.S."/>
            <person name="Martin F."/>
        </authorList>
    </citation>
    <scope>NUCLEOTIDE SEQUENCE [LARGE SCALE GENOMIC DNA]</scope>
    <source>
        <strain evidence="1 2">Koide BX008</strain>
    </source>
</reference>
<dbReference type="AlphaFoldDB" id="A0A0C2TF06"/>
<dbReference type="EMBL" id="KN818242">
    <property type="protein sequence ID" value="KIL65439.1"/>
    <property type="molecule type" value="Genomic_DNA"/>
</dbReference>
<evidence type="ECO:0000313" key="2">
    <source>
        <dbReference type="Proteomes" id="UP000054549"/>
    </source>
</evidence>
<name>A0A0C2TF06_AMAMK</name>
<dbReference type="Proteomes" id="UP000054549">
    <property type="component" value="Unassembled WGS sequence"/>
</dbReference>
<organism evidence="1 2">
    <name type="scientific">Amanita muscaria (strain Koide BX008)</name>
    <dbReference type="NCBI Taxonomy" id="946122"/>
    <lineage>
        <taxon>Eukaryota</taxon>
        <taxon>Fungi</taxon>
        <taxon>Dikarya</taxon>
        <taxon>Basidiomycota</taxon>
        <taxon>Agaricomycotina</taxon>
        <taxon>Agaricomycetes</taxon>
        <taxon>Agaricomycetidae</taxon>
        <taxon>Agaricales</taxon>
        <taxon>Pluteineae</taxon>
        <taxon>Amanitaceae</taxon>
        <taxon>Amanita</taxon>
    </lineage>
</organism>
<dbReference type="InParanoid" id="A0A0C2TF06"/>
<dbReference type="HOGENOM" id="CLU_2739489_0_0_1"/>
<sequence>MESDFTDGIVRPKGWRGHHEQCQEVDTRTDIVLLANLTQGRKLSSLTPSYRVSASRSAMTPRRISTSLCAL</sequence>
<gene>
    <name evidence="1" type="ORF">M378DRAFT_162066</name>
</gene>
<keyword evidence="2" id="KW-1185">Reference proteome</keyword>
<evidence type="ECO:0000313" key="1">
    <source>
        <dbReference type="EMBL" id="KIL65439.1"/>
    </source>
</evidence>